<proteinExistence type="inferred from homology"/>
<dbReference type="EC" id="3.2.1.-" evidence="6"/>
<name>A0A8C2UFS4_COTJA</name>
<dbReference type="InterPro" id="IPR001382">
    <property type="entry name" value="Glyco_hydro_47"/>
</dbReference>
<dbReference type="GO" id="GO:0005975">
    <property type="term" value="P:carbohydrate metabolic process"/>
    <property type="evidence" value="ECO:0007669"/>
    <property type="project" value="InterPro"/>
</dbReference>
<dbReference type="GO" id="GO:0004571">
    <property type="term" value="F:mannosyl-oligosaccharide 1,2-alpha-mannosidase activity"/>
    <property type="evidence" value="ECO:0007669"/>
    <property type="project" value="InterPro"/>
</dbReference>
<dbReference type="GeneTree" id="ENSGT00940000167182"/>
<dbReference type="InterPro" id="IPR036026">
    <property type="entry name" value="Seven-hairpin_glycosidases"/>
</dbReference>
<dbReference type="Gene3D" id="1.50.10.10">
    <property type="match status" value="1"/>
</dbReference>
<dbReference type="Proteomes" id="UP000694412">
    <property type="component" value="Chromosome 20"/>
</dbReference>
<reference evidence="8" key="1">
    <citation type="submission" date="2015-11" db="EMBL/GenBank/DDBJ databases">
        <authorList>
            <consortium name="International Coturnix japonica Genome Analysis Consortium"/>
            <person name="Warren W."/>
            <person name="Burt D.W."/>
            <person name="Antin P.B."/>
            <person name="Lanford R."/>
            <person name="Gros J."/>
            <person name="Wilson R.K."/>
        </authorList>
    </citation>
    <scope>NUCLEOTIDE SEQUENCE [LARGE SCALE GENOMIC DNA]</scope>
</reference>
<comment type="similarity">
    <text evidence="2 6">Belongs to the glycosyl hydrolase 47 family.</text>
</comment>
<evidence type="ECO:0000256" key="3">
    <source>
        <dbReference type="ARBA" id="ARBA00022824"/>
    </source>
</evidence>
<keyword evidence="5" id="KW-0834">Unfolded protein response</keyword>
<evidence type="ECO:0000256" key="4">
    <source>
        <dbReference type="ARBA" id="ARBA00023180"/>
    </source>
</evidence>
<dbReference type="AlphaFoldDB" id="A0A8C2UFS4"/>
<keyword evidence="7" id="KW-0732">Signal</keyword>
<dbReference type="PRINTS" id="PR00747">
    <property type="entry name" value="GLYHDRLASE47"/>
</dbReference>
<reference evidence="8" key="3">
    <citation type="submission" date="2025-09" db="UniProtKB">
        <authorList>
            <consortium name="Ensembl"/>
        </authorList>
    </citation>
    <scope>IDENTIFICATION</scope>
</reference>
<feature type="chain" id="PRO_5034314679" description="alpha-1,2-Mannosidase" evidence="7">
    <location>
        <begin position="27"/>
        <end position="134"/>
    </location>
</feature>
<dbReference type="GO" id="GO:0016020">
    <property type="term" value="C:membrane"/>
    <property type="evidence" value="ECO:0007669"/>
    <property type="project" value="InterPro"/>
</dbReference>
<keyword evidence="6" id="KW-0326">Glycosidase</keyword>
<dbReference type="GO" id="GO:0005509">
    <property type="term" value="F:calcium ion binding"/>
    <property type="evidence" value="ECO:0007669"/>
    <property type="project" value="InterPro"/>
</dbReference>
<dbReference type="InterPro" id="IPR044674">
    <property type="entry name" value="EDEM1/2/3"/>
</dbReference>
<dbReference type="GO" id="GO:0006986">
    <property type="term" value="P:response to unfolded protein"/>
    <property type="evidence" value="ECO:0007669"/>
    <property type="project" value="UniProtKB-KW"/>
</dbReference>
<dbReference type="SUPFAM" id="SSF48225">
    <property type="entry name" value="Seven-hairpin glycosidases"/>
    <property type="match status" value="1"/>
</dbReference>
<accession>A0A8C2UFS4</accession>
<sequence length="134" mass="14629">MALLRSLGSLLCLFSLRIPAVPGAAARGLDVASYRERVRAMFYHAYEHYLESAFPYDELRPLTCDGHDTWGSFSLTLIDALDTLIPRSPTTPCPCKKSIYPPCLGVVPLFSFPACGHGAAGGVDFDNRCQCICL</sequence>
<dbReference type="PANTHER" id="PTHR45679">
    <property type="entry name" value="ER DEGRADATION-ENHANCING ALPHA-MANNOSIDASE-LIKE PROTEIN 2"/>
    <property type="match status" value="1"/>
</dbReference>
<keyword evidence="4" id="KW-0325">Glycoprotein</keyword>
<evidence type="ECO:0000313" key="9">
    <source>
        <dbReference type="Proteomes" id="UP000694412"/>
    </source>
</evidence>
<dbReference type="GO" id="GO:0044322">
    <property type="term" value="C:endoplasmic reticulum quality control compartment"/>
    <property type="evidence" value="ECO:0007669"/>
    <property type="project" value="GOC"/>
</dbReference>
<keyword evidence="3" id="KW-0256">Endoplasmic reticulum</keyword>
<dbReference type="InterPro" id="IPR012341">
    <property type="entry name" value="6hp_glycosidase-like_sf"/>
</dbReference>
<reference evidence="8" key="2">
    <citation type="submission" date="2025-08" db="UniProtKB">
        <authorList>
            <consortium name="Ensembl"/>
        </authorList>
    </citation>
    <scope>IDENTIFICATION</scope>
</reference>
<organism evidence="8 9">
    <name type="scientific">Coturnix japonica</name>
    <name type="common">Japanese quail</name>
    <name type="synonym">Coturnix coturnix japonica</name>
    <dbReference type="NCBI Taxonomy" id="93934"/>
    <lineage>
        <taxon>Eukaryota</taxon>
        <taxon>Metazoa</taxon>
        <taxon>Chordata</taxon>
        <taxon>Craniata</taxon>
        <taxon>Vertebrata</taxon>
        <taxon>Euteleostomi</taxon>
        <taxon>Archelosauria</taxon>
        <taxon>Archosauria</taxon>
        <taxon>Dinosauria</taxon>
        <taxon>Saurischia</taxon>
        <taxon>Theropoda</taxon>
        <taxon>Coelurosauria</taxon>
        <taxon>Aves</taxon>
        <taxon>Neognathae</taxon>
        <taxon>Galloanserae</taxon>
        <taxon>Galliformes</taxon>
        <taxon>Phasianidae</taxon>
        <taxon>Perdicinae</taxon>
        <taxon>Coturnix</taxon>
    </lineage>
</organism>
<evidence type="ECO:0000256" key="5">
    <source>
        <dbReference type="ARBA" id="ARBA00023230"/>
    </source>
</evidence>
<dbReference type="PANTHER" id="PTHR45679:SF6">
    <property type="entry name" value="ER DEGRADATION-ENHANCING ALPHA-MANNOSIDASE-LIKE PROTEIN 2"/>
    <property type="match status" value="1"/>
</dbReference>
<dbReference type="GO" id="GO:1904380">
    <property type="term" value="P:endoplasmic reticulum mannose trimming"/>
    <property type="evidence" value="ECO:0007669"/>
    <property type="project" value="InterPro"/>
</dbReference>
<dbReference type="Ensembl" id="ENSCJPT00005036053.1">
    <property type="protein sequence ID" value="ENSCJPP00005026601.1"/>
    <property type="gene ID" value="ENSCJPG00005020691.1"/>
</dbReference>
<comment type="subcellular location">
    <subcellularLocation>
        <location evidence="1">Endoplasmic reticulum</location>
    </subcellularLocation>
</comment>
<evidence type="ECO:0000256" key="7">
    <source>
        <dbReference type="SAM" id="SignalP"/>
    </source>
</evidence>
<keyword evidence="6" id="KW-0378">Hydrolase</keyword>
<dbReference type="Pfam" id="PF01532">
    <property type="entry name" value="Glyco_hydro_47"/>
    <property type="match status" value="1"/>
</dbReference>
<protein>
    <recommendedName>
        <fullName evidence="6">alpha-1,2-Mannosidase</fullName>
        <ecNumber evidence="6">3.2.1.-</ecNumber>
    </recommendedName>
</protein>
<evidence type="ECO:0000256" key="1">
    <source>
        <dbReference type="ARBA" id="ARBA00004240"/>
    </source>
</evidence>
<feature type="signal peptide" evidence="7">
    <location>
        <begin position="1"/>
        <end position="26"/>
    </location>
</feature>
<evidence type="ECO:0000256" key="2">
    <source>
        <dbReference type="ARBA" id="ARBA00007658"/>
    </source>
</evidence>
<keyword evidence="9" id="KW-1185">Reference proteome</keyword>
<evidence type="ECO:0000256" key="6">
    <source>
        <dbReference type="RuleBase" id="RU361193"/>
    </source>
</evidence>
<evidence type="ECO:0000313" key="8">
    <source>
        <dbReference type="Ensembl" id="ENSCJPP00005026601.1"/>
    </source>
</evidence>